<dbReference type="AlphaFoldDB" id="A0A8X8BW23"/>
<feature type="non-terminal residue" evidence="13">
    <location>
        <position position="1"/>
    </location>
</feature>
<evidence type="ECO:0000256" key="5">
    <source>
        <dbReference type="ARBA" id="ARBA00022840"/>
    </source>
</evidence>
<gene>
    <name evidence="13" type="primary">Kif14_0</name>
    <name evidence="13" type="ORF">GTO96_0022377</name>
</gene>
<evidence type="ECO:0000313" key="14">
    <source>
        <dbReference type="Proteomes" id="UP000886611"/>
    </source>
</evidence>
<evidence type="ECO:0000256" key="3">
    <source>
        <dbReference type="ARBA" id="ARBA00022701"/>
    </source>
</evidence>
<dbReference type="InterPro" id="IPR001752">
    <property type="entry name" value="Kinesin_motor_dom"/>
</dbReference>
<dbReference type="PROSITE" id="PS50067">
    <property type="entry name" value="KINESIN_MOTOR_2"/>
    <property type="match status" value="1"/>
</dbReference>
<dbReference type="SUPFAM" id="SSF52540">
    <property type="entry name" value="P-loop containing nucleoside triphosphate hydrolases"/>
    <property type="match status" value="1"/>
</dbReference>
<evidence type="ECO:0000256" key="11">
    <source>
        <dbReference type="SAM" id="MobiDB-lite"/>
    </source>
</evidence>
<sequence>MINLNFFVLFLRSRPFTMMTDAFELPVSKKYLMDICSVKLKSGFDTHNKFVSQLVKKSYWESNGEPSPVTFEVNEDTTPFSPERGHQSSIISVASSKIPLNSTQINYSLRENSDKEFLELSTVSLDGSRKLDLPPLVDLQQTASKPRALVTASKRKLADKDKDIGQESSDCHVAKKRMAQHDMGMAASPLLDQEQNDQNFRISSGSENKLPKSRLPVATKSRISSPGASGILEASSLDHTMKSRSRISNVEKGHFTDKEGTGLPKLDLSAENLDHDAMQVSCEVSVCQAIPPMPPHSVGKQVSSPDKTEADQERRRTLAADAPEEYGLDSSAVTVAIRVRPLNSREHELNTKSVISVTGQETIVFNPESQQKFSFVYDFSFWSCDPQDRSYASQQVVYRKLAQPLLKRVLQGYNVCLFAYGQTGSGKSYTMMGYGDEAGIIPRFCEEIFLKSICVDCNSVTYHIEMSYFEVYNERIHDLLTSDKEQSKAKASLRVREHPHLGPYVAGLSSFKWPFSFFHQSWLQLGNKQRATASTGMNEKSSRSHSVFTVVVTQTKRETLDGEIYEHTMRSHVNLVDLAGSERSSTAQTTGVRLKEGASINKSLMTLGKVICALSEASHSKKKPFIPYRDSVLTWLLKESLGGNSKTAMIATVSPAAVSLEETLSTLRYAKQARKIVNVAKINEDPSSRIIRDLKAEIEKLRAMQQNFQGTDALKCEADLQEIFILKQKLLEQEQEMNRVEAEWKEKLAVAEQRKMEEVKELQGCENDIESMVEESQKKTHQSSMVIASQLGGLVVSMGPKGSFTMMEKCSLEQAELISDSLKMALAEGAHGCVENQISESLLLTDDLHAQICLELPGKVTEEAKKALVCLTTSFKAFMKKISSMWELLTLSKRPIPDDLPDKLFLLCQTLFSLLTDLQTGLKQTVEMTPKHLKAWNTPDLQILKPHLQSLPKAAETLTKTLHILCVEVHQELQDPSADDYWAAMNKEAEMAAQEFLTSVKELLKLLERLRGVDCPDSGSWIQKHKKMPPSARWEPSIQLWARSGTAVRDVVAKLNYQSLSQQGWSPENRRTIS</sequence>
<evidence type="ECO:0000256" key="10">
    <source>
        <dbReference type="SAM" id="Coils"/>
    </source>
</evidence>
<feature type="binding site" evidence="9">
    <location>
        <begin position="421"/>
        <end position="428"/>
    </location>
    <ligand>
        <name>ATP</name>
        <dbReference type="ChEBI" id="CHEBI:30616"/>
    </ligand>
</feature>
<comment type="caution">
    <text evidence="13">The sequence shown here is derived from an EMBL/GenBank/DDBJ whole genome shotgun (WGS) entry which is preliminary data.</text>
</comment>
<keyword evidence="8" id="KW-0206">Cytoskeleton</keyword>
<dbReference type="InterPro" id="IPR019821">
    <property type="entry name" value="Kinesin_motor_CS"/>
</dbReference>
<dbReference type="Proteomes" id="UP000886611">
    <property type="component" value="Unassembled WGS sequence"/>
</dbReference>
<keyword evidence="7 9" id="KW-0505">Motor protein</keyword>
<dbReference type="PANTHER" id="PTHR47117">
    <property type="entry name" value="STAR-RELATED LIPID TRANSFER PROTEIN 9"/>
    <property type="match status" value="1"/>
</dbReference>
<evidence type="ECO:0000256" key="2">
    <source>
        <dbReference type="ARBA" id="ARBA00022490"/>
    </source>
</evidence>
<evidence type="ECO:0000256" key="4">
    <source>
        <dbReference type="ARBA" id="ARBA00022741"/>
    </source>
</evidence>
<dbReference type="InterPro" id="IPR036961">
    <property type="entry name" value="Kinesin_motor_dom_sf"/>
</dbReference>
<protein>
    <submittedName>
        <fullName evidence="13">KIF14 protein</fullName>
    </submittedName>
</protein>
<dbReference type="Gene3D" id="3.40.850.10">
    <property type="entry name" value="Kinesin motor domain"/>
    <property type="match status" value="1"/>
</dbReference>
<reference evidence="13 14" key="1">
    <citation type="journal article" date="2021" name="Cell">
        <title>Tracing the genetic footprints of vertebrate landing in non-teleost ray-finned fishes.</title>
        <authorList>
            <person name="Bi X."/>
            <person name="Wang K."/>
            <person name="Yang L."/>
            <person name="Pan H."/>
            <person name="Jiang H."/>
            <person name="Wei Q."/>
            <person name="Fang M."/>
            <person name="Yu H."/>
            <person name="Zhu C."/>
            <person name="Cai Y."/>
            <person name="He Y."/>
            <person name="Gan X."/>
            <person name="Zeng H."/>
            <person name="Yu D."/>
            <person name="Zhu Y."/>
            <person name="Jiang H."/>
            <person name="Qiu Q."/>
            <person name="Yang H."/>
            <person name="Zhang Y.E."/>
            <person name="Wang W."/>
            <person name="Zhu M."/>
            <person name="He S."/>
            <person name="Zhang G."/>
        </authorList>
    </citation>
    <scope>NUCLEOTIDE SEQUENCE [LARGE SCALE GENOMIC DNA]</scope>
    <source>
        <strain evidence="13">Bchr_013</strain>
    </source>
</reference>
<feature type="non-terminal residue" evidence="13">
    <location>
        <position position="1074"/>
    </location>
</feature>
<dbReference type="EMBL" id="JAATIS010000147">
    <property type="protein sequence ID" value="KAG2469886.1"/>
    <property type="molecule type" value="Genomic_DNA"/>
</dbReference>
<dbReference type="SMART" id="SM00129">
    <property type="entry name" value="KISc"/>
    <property type="match status" value="1"/>
</dbReference>
<dbReference type="Pfam" id="PF23313">
    <property type="entry name" value="4HB_KIF14"/>
    <property type="match status" value="1"/>
</dbReference>
<dbReference type="FunFam" id="3.40.850.10:FF:000042">
    <property type="entry name" value="Kinesin family member 14"/>
    <property type="match status" value="1"/>
</dbReference>
<keyword evidence="2" id="KW-0963">Cytoplasm</keyword>
<dbReference type="GO" id="GO:0007018">
    <property type="term" value="P:microtubule-based movement"/>
    <property type="evidence" value="ECO:0007669"/>
    <property type="project" value="InterPro"/>
</dbReference>
<dbReference type="PRINTS" id="PR00380">
    <property type="entry name" value="KINESINHEAVY"/>
</dbReference>
<dbReference type="GO" id="GO:0003777">
    <property type="term" value="F:microtubule motor activity"/>
    <property type="evidence" value="ECO:0007669"/>
    <property type="project" value="InterPro"/>
</dbReference>
<organism evidence="13 14">
    <name type="scientific">Polypterus senegalus</name>
    <name type="common">Senegal bichir</name>
    <dbReference type="NCBI Taxonomy" id="55291"/>
    <lineage>
        <taxon>Eukaryota</taxon>
        <taxon>Metazoa</taxon>
        <taxon>Chordata</taxon>
        <taxon>Craniata</taxon>
        <taxon>Vertebrata</taxon>
        <taxon>Euteleostomi</taxon>
        <taxon>Actinopterygii</taxon>
        <taxon>Polypteriformes</taxon>
        <taxon>Polypteridae</taxon>
        <taxon>Polypterus</taxon>
    </lineage>
</organism>
<dbReference type="PANTHER" id="PTHR47117:SF5">
    <property type="entry name" value="KINESIN-LIKE PROTEIN KIF14"/>
    <property type="match status" value="1"/>
</dbReference>
<feature type="region of interest" description="Disordered" evidence="11">
    <location>
        <begin position="201"/>
        <end position="263"/>
    </location>
</feature>
<keyword evidence="3" id="KW-0493">Microtubule</keyword>
<dbReference type="Pfam" id="PF00225">
    <property type="entry name" value="Kinesin"/>
    <property type="match status" value="1"/>
</dbReference>
<dbReference type="InterPro" id="IPR056523">
    <property type="entry name" value="4HB_KIF14"/>
</dbReference>
<evidence type="ECO:0000313" key="13">
    <source>
        <dbReference type="EMBL" id="KAG2469886.1"/>
    </source>
</evidence>
<accession>A0A8X8BW23</accession>
<comment type="similarity">
    <text evidence="9">Belongs to the TRAFAC class myosin-kinesin ATPase superfamily. Kinesin family.</text>
</comment>
<evidence type="ECO:0000256" key="8">
    <source>
        <dbReference type="ARBA" id="ARBA00023212"/>
    </source>
</evidence>
<feature type="coiled-coil region" evidence="10">
    <location>
        <begin position="691"/>
        <end position="768"/>
    </location>
</feature>
<evidence type="ECO:0000256" key="6">
    <source>
        <dbReference type="ARBA" id="ARBA00023054"/>
    </source>
</evidence>
<name>A0A8X8BW23_POLSE</name>
<feature type="compositionally biased region" description="Basic and acidic residues" evidence="11">
    <location>
        <begin position="249"/>
        <end position="260"/>
    </location>
</feature>
<feature type="domain" description="Kinesin motor" evidence="12">
    <location>
        <begin position="332"/>
        <end position="676"/>
    </location>
</feature>
<evidence type="ECO:0000259" key="12">
    <source>
        <dbReference type="PROSITE" id="PS50067"/>
    </source>
</evidence>
<keyword evidence="14" id="KW-1185">Reference proteome</keyword>
<comment type="subcellular location">
    <subcellularLocation>
        <location evidence="1">Cytoplasm</location>
        <location evidence="1">Cytoskeleton</location>
    </subcellularLocation>
</comment>
<evidence type="ECO:0000256" key="9">
    <source>
        <dbReference type="PROSITE-ProRule" id="PRU00283"/>
    </source>
</evidence>
<keyword evidence="5 9" id="KW-0067">ATP-binding</keyword>
<evidence type="ECO:0000256" key="7">
    <source>
        <dbReference type="ARBA" id="ARBA00023175"/>
    </source>
</evidence>
<dbReference type="GO" id="GO:0005874">
    <property type="term" value="C:microtubule"/>
    <property type="evidence" value="ECO:0007669"/>
    <property type="project" value="UniProtKB-KW"/>
</dbReference>
<dbReference type="PROSITE" id="PS00411">
    <property type="entry name" value="KINESIN_MOTOR_1"/>
    <property type="match status" value="1"/>
</dbReference>
<proteinExistence type="inferred from homology"/>
<keyword evidence="4 9" id="KW-0547">Nucleotide-binding</keyword>
<dbReference type="GO" id="GO:0005524">
    <property type="term" value="F:ATP binding"/>
    <property type="evidence" value="ECO:0007669"/>
    <property type="project" value="UniProtKB-UniRule"/>
</dbReference>
<dbReference type="GO" id="GO:0008017">
    <property type="term" value="F:microtubule binding"/>
    <property type="evidence" value="ECO:0007669"/>
    <property type="project" value="InterPro"/>
</dbReference>
<evidence type="ECO:0000256" key="1">
    <source>
        <dbReference type="ARBA" id="ARBA00004245"/>
    </source>
</evidence>
<feature type="region of interest" description="Disordered" evidence="11">
    <location>
        <begin position="293"/>
        <end position="316"/>
    </location>
</feature>
<feature type="compositionally biased region" description="Basic and acidic residues" evidence="11">
    <location>
        <begin position="306"/>
        <end position="316"/>
    </location>
</feature>
<keyword evidence="6 10" id="KW-0175">Coiled coil</keyword>
<dbReference type="InterPro" id="IPR027417">
    <property type="entry name" value="P-loop_NTPase"/>
</dbReference>